<reference evidence="2 3" key="1">
    <citation type="submission" date="2018-03" db="EMBL/GenBank/DDBJ databases">
        <title>Genomic Encyclopedia of Type Strains, Phase III (KMG-III): the genomes of soil and plant-associated and newly described type strains.</title>
        <authorList>
            <person name="Whitman W."/>
        </authorList>
    </citation>
    <scope>NUCLEOTIDE SEQUENCE [LARGE SCALE GENOMIC DNA]</scope>
    <source>
        <strain evidence="2 3">CGMCC 1.9313</strain>
    </source>
</reference>
<evidence type="ECO:0000313" key="2">
    <source>
        <dbReference type="EMBL" id="PRY49512.1"/>
    </source>
</evidence>
<comment type="caution">
    <text evidence="2">The sequence shown here is derived from an EMBL/GenBank/DDBJ whole genome shotgun (WGS) entry which is preliminary data.</text>
</comment>
<gene>
    <name evidence="2" type="ORF">B0I27_11168</name>
</gene>
<proteinExistence type="predicted"/>
<evidence type="ECO:0000313" key="3">
    <source>
        <dbReference type="Proteomes" id="UP000238034"/>
    </source>
</evidence>
<keyword evidence="3" id="KW-1185">Reference proteome</keyword>
<protein>
    <submittedName>
        <fullName evidence="2">Uncharacterized protein</fullName>
    </submittedName>
</protein>
<feature type="region of interest" description="Disordered" evidence="1">
    <location>
        <begin position="1"/>
        <end position="24"/>
    </location>
</feature>
<dbReference type="AlphaFoldDB" id="A0A2T0TUY5"/>
<dbReference type="RefSeq" id="WP_181276798.1">
    <property type="nucleotide sequence ID" value="NZ_PVTH01000011.1"/>
</dbReference>
<name>A0A2T0TUY5_9SPHI</name>
<evidence type="ECO:0000256" key="1">
    <source>
        <dbReference type="SAM" id="MobiDB-lite"/>
    </source>
</evidence>
<accession>A0A2T0TUY5</accession>
<organism evidence="2 3">
    <name type="scientific">Arcticibacter pallidicorallinus</name>
    <dbReference type="NCBI Taxonomy" id="1259464"/>
    <lineage>
        <taxon>Bacteria</taxon>
        <taxon>Pseudomonadati</taxon>
        <taxon>Bacteroidota</taxon>
        <taxon>Sphingobacteriia</taxon>
        <taxon>Sphingobacteriales</taxon>
        <taxon>Sphingobacteriaceae</taxon>
        <taxon>Arcticibacter</taxon>
    </lineage>
</organism>
<dbReference type="Proteomes" id="UP000238034">
    <property type="component" value="Unassembled WGS sequence"/>
</dbReference>
<dbReference type="EMBL" id="PVTH01000011">
    <property type="protein sequence ID" value="PRY49512.1"/>
    <property type="molecule type" value="Genomic_DNA"/>
</dbReference>
<sequence length="51" mass="5833">MKTTKTAQIIKLRRNEENGSTSTRNESAVLGKIKDRFIKTMIPYSQCFLIA</sequence>